<dbReference type="GO" id="GO:0016301">
    <property type="term" value="F:kinase activity"/>
    <property type="evidence" value="ECO:0007669"/>
    <property type="project" value="UniProtKB-KW"/>
</dbReference>
<organism evidence="1 2">
    <name type="scientific">Sphingomonas lenta</name>
    <dbReference type="NCBI Taxonomy" id="1141887"/>
    <lineage>
        <taxon>Bacteria</taxon>
        <taxon>Pseudomonadati</taxon>
        <taxon>Pseudomonadota</taxon>
        <taxon>Alphaproteobacteria</taxon>
        <taxon>Sphingomonadales</taxon>
        <taxon>Sphingomonadaceae</taxon>
        <taxon>Sphingomonas</taxon>
    </lineage>
</organism>
<proteinExistence type="predicted"/>
<protein>
    <submittedName>
        <fullName evidence="1">Ribose-phosphate pyrophosphokinase</fullName>
    </submittedName>
</protein>
<accession>A0A2A2SHT9</accession>
<evidence type="ECO:0000313" key="1">
    <source>
        <dbReference type="EMBL" id="PAX08730.1"/>
    </source>
</evidence>
<reference evidence="2" key="1">
    <citation type="submission" date="2017-09" db="EMBL/GenBank/DDBJ databases">
        <authorList>
            <person name="Feng G."/>
            <person name="Zhu H."/>
        </authorList>
    </citation>
    <scope>NUCLEOTIDE SEQUENCE [LARGE SCALE GENOMIC DNA]</scope>
    <source>
        <strain evidence="2">1PNM-20</strain>
    </source>
</reference>
<keyword evidence="2" id="KW-1185">Reference proteome</keyword>
<evidence type="ECO:0000313" key="2">
    <source>
        <dbReference type="Proteomes" id="UP000218151"/>
    </source>
</evidence>
<dbReference type="AlphaFoldDB" id="A0A2A2SHT9"/>
<name>A0A2A2SHT9_9SPHN</name>
<sequence>MPAATSPAETSPIADVALVRSLLVEAARAGESVSYSRFLNQLGLPFSRPKMRALCRTLDRIDQEGELRGEPGLAVLVVRDSDGLPGQGWWAGWRAEELGWGGDWTGPAARAFVEEHQRAAFDWWRDR</sequence>
<keyword evidence="1" id="KW-0418">Kinase</keyword>
<keyword evidence="1" id="KW-0808">Transferase</keyword>
<dbReference type="Proteomes" id="UP000218151">
    <property type="component" value="Unassembled WGS sequence"/>
</dbReference>
<comment type="caution">
    <text evidence="1">The sequence shown here is derived from an EMBL/GenBank/DDBJ whole genome shotgun (WGS) entry which is preliminary data.</text>
</comment>
<dbReference type="OrthoDB" id="7391183at2"/>
<dbReference type="EMBL" id="NSLI01000002">
    <property type="protein sequence ID" value="PAX08730.1"/>
    <property type="molecule type" value="Genomic_DNA"/>
</dbReference>
<gene>
    <name evidence="1" type="ORF">CKY28_05050</name>
</gene>